<accession>A0A6M0RZW4</accession>
<proteinExistence type="predicted"/>
<dbReference type="AlphaFoldDB" id="A0A6M0RZW4"/>
<organism evidence="1 2">
    <name type="scientific">Adonisia turfae CCMR0082</name>
    <dbReference type="NCBI Taxonomy" id="2304604"/>
    <lineage>
        <taxon>Bacteria</taxon>
        <taxon>Bacillati</taxon>
        <taxon>Cyanobacteriota</taxon>
        <taxon>Adonisia</taxon>
        <taxon>Adonisia turfae</taxon>
    </lineage>
</organism>
<name>A0A6M0RZW4_9CYAN</name>
<gene>
    <name evidence="1" type="ORF">D0962_01755</name>
</gene>
<dbReference type="EMBL" id="QZCE01000001">
    <property type="protein sequence ID" value="NEZ61510.1"/>
    <property type="molecule type" value="Genomic_DNA"/>
</dbReference>
<sequence length="125" mass="14327">MSEIMSLPICPDWAAKASELELAFGQLWVELYPRLDLYVEQKLIPKRRFRFDFCHYPSRVAIEIQGYGPGHYSKRGVDRDNLKHRLAAENGWLVVAVEGGKVRDAEEHRRIAKIMSNRTKGGVAT</sequence>
<dbReference type="Gene3D" id="3.40.960.10">
    <property type="entry name" value="VSR Endonuclease"/>
    <property type="match status" value="1"/>
</dbReference>
<evidence type="ECO:0000313" key="1">
    <source>
        <dbReference type="EMBL" id="NEZ61510.1"/>
    </source>
</evidence>
<protein>
    <recommendedName>
        <fullName evidence="3">DUF559 domain-containing protein</fullName>
    </recommendedName>
</protein>
<evidence type="ECO:0008006" key="3">
    <source>
        <dbReference type="Google" id="ProtNLM"/>
    </source>
</evidence>
<reference evidence="1 2" key="1">
    <citation type="journal article" date="2020" name="Microb. Ecol.">
        <title>Ecogenomics of the Marine Benthic Filamentous Cyanobacterium Adonisia.</title>
        <authorList>
            <person name="Walter J.M."/>
            <person name="Coutinho F.H."/>
            <person name="Leomil L."/>
            <person name="Hargreaves P.I."/>
            <person name="Campeao M.E."/>
            <person name="Vieira V.V."/>
            <person name="Silva B.S."/>
            <person name="Fistarol G.O."/>
            <person name="Salomon P.S."/>
            <person name="Sawabe T."/>
            <person name="Mino S."/>
            <person name="Hosokawa M."/>
            <person name="Miyashita H."/>
            <person name="Maruyama F."/>
            <person name="van Verk M.C."/>
            <person name="Dutilh B.E."/>
            <person name="Thompson C.C."/>
            <person name="Thompson F.L."/>
        </authorList>
    </citation>
    <scope>NUCLEOTIDE SEQUENCE [LARGE SCALE GENOMIC DNA]</scope>
    <source>
        <strain evidence="1 2">CCMR0082</strain>
    </source>
</reference>
<evidence type="ECO:0000313" key="2">
    <source>
        <dbReference type="Proteomes" id="UP000473574"/>
    </source>
</evidence>
<dbReference type="Proteomes" id="UP000473574">
    <property type="component" value="Unassembled WGS sequence"/>
</dbReference>
<comment type="caution">
    <text evidence="1">The sequence shown here is derived from an EMBL/GenBank/DDBJ whole genome shotgun (WGS) entry which is preliminary data.</text>
</comment>